<dbReference type="AlphaFoldDB" id="A0A0F4YH55"/>
<comment type="caution">
    <text evidence="1">The sequence shown here is derived from an EMBL/GenBank/DDBJ whole genome shotgun (WGS) entry which is preliminary data.</text>
</comment>
<gene>
    <name evidence="1" type="ORF">T310_8681</name>
</gene>
<reference evidence="1 2" key="1">
    <citation type="submission" date="2015-04" db="EMBL/GenBank/DDBJ databases">
        <authorList>
            <person name="Heijne W.H."/>
            <person name="Fedorova N.D."/>
            <person name="Nierman W.C."/>
            <person name="Vollebregt A.W."/>
            <person name="Zhao Z."/>
            <person name="Wu L."/>
            <person name="Kumar M."/>
            <person name="Stam H."/>
            <person name="van den Berg M.A."/>
            <person name="Pel H.J."/>
        </authorList>
    </citation>
    <scope>NUCLEOTIDE SEQUENCE [LARGE SCALE GENOMIC DNA]</scope>
    <source>
        <strain evidence="1 2">CBS 393.64</strain>
    </source>
</reference>
<evidence type="ECO:0000313" key="2">
    <source>
        <dbReference type="Proteomes" id="UP000053958"/>
    </source>
</evidence>
<sequence length="104" mass="11830">RRSLGYFRNLAVWSLRFYQGEAPRTIPARGFRAHGTAGLRRASLCTILPLRRSTETFGSRARCSTLHGSTLRMAGRSHHRCDCMSIMQCQSSRRWACQCGVLRI</sequence>
<organism evidence="1 2">
    <name type="scientific">Rasamsonia emersonii (strain ATCC 16479 / CBS 393.64 / IMI 116815)</name>
    <dbReference type="NCBI Taxonomy" id="1408163"/>
    <lineage>
        <taxon>Eukaryota</taxon>
        <taxon>Fungi</taxon>
        <taxon>Dikarya</taxon>
        <taxon>Ascomycota</taxon>
        <taxon>Pezizomycotina</taxon>
        <taxon>Eurotiomycetes</taxon>
        <taxon>Eurotiomycetidae</taxon>
        <taxon>Eurotiales</taxon>
        <taxon>Trichocomaceae</taxon>
        <taxon>Rasamsonia</taxon>
    </lineage>
</organism>
<dbReference type="Proteomes" id="UP000053958">
    <property type="component" value="Unassembled WGS sequence"/>
</dbReference>
<evidence type="ECO:0000313" key="1">
    <source>
        <dbReference type="EMBL" id="KKA17435.1"/>
    </source>
</evidence>
<feature type="non-terminal residue" evidence="1">
    <location>
        <position position="1"/>
    </location>
</feature>
<dbReference type="EMBL" id="LASV01000653">
    <property type="protein sequence ID" value="KKA17435.1"/>
    <property type="molecule type" value="Genomic_DNA"/>
</dbReference>
<proteinExistence type="predicted"/>
<dbReference type="GeneID" id="25320887"/>
<dbReference type="RefSeq" id="XP_013324047.1">
    <property type="nucleotide sequence ID" value="XM_013468593.1"/>
</dbReference>
<accession>A0A0F4YH55</accession>
<protein>
    <submittedName>
        <fullName evidence="1">Uncharacterized protein</fullName>
    </submittedName>
</protein>
<name>A0A0F4YH55_RASE3</name>
<keyword evidence="2" id="KW-1185">Reference proteome</keyword>